<evidence type="ECO:0000313" key="9">
    <source>
        <dbReference type="Proteomes" id="UP000657574"/>
    </source>
</evidence>
<dbReference type="InterPro" id="IPR000209">
    <property type="entry name" value="Peptidase_S8/S53_dom"/>
</dbReference>
<evidence type="ECO:0000256" key="6">
    <source>
        <dbReference type="SAM" id="MobiDB-lite"/>
    </source>
</evidence>
<dbReference type="GO" id="GO:0006508">
    <property type="term" value="P:proteolysis"/>
    <property type="evidence" value="ECO:0007669"/>
    <property type="project" value="UniProtKB-KW"/>
</dbReference>
<gene>
    <name evidence="8" type="ORF">GCM10010121_078320</name>
</gene>
<keyword evidence="2" id="KW-0645">Protease</keyword>
<dbReference type="Gene3D" id="3.40.50.200">
    <property type="entry name" value="Peptidase S8/S53 domain"/>
    <property type="match status" value="1"/>
</dbReference>
<sequence length="595" mass="61486">MSEQQGGNNMKPGSGGKGGKTPRAQGAAGEAGQQRSAVGAAGGQGEQRHEPAKQTQPQPDGRGVRAGWRRYLVAPRSLGLLPHGVPPIEFSALFALLEEDPDVELLTQVRPSRQRGLGAIAEPHPACPPVAVVRMPQERARALAANPQVVVETDQPLSYTPIPPVGLSPAPVIDPMLAVTLEEPQQLTLRVMGSDQDEVHGAHVWAIGSGGPVHGVTGPDGRVVLTLATDTPETLQALYVRPLAGYWPTRTGSPQPVNGEAVVTVQALSDTFEGFPGRALTGWGMQAMRLHQIPPTYRGHGIRVALLDSGVNTGHPDLKDTVQHGHDFTGATDGTWGVDVTGHGTWCAGIIAAADNRTGIAGIAAEAELHALKLFPGGHLSDLLAAIEYCITHDIDIAQLSLAYPVPSQLAAWKLADAHAAGITVIAPAGDTAGPLTHPATLPGILAVGALAHTGTYPTSSPLAATQPPWPGPYPAPFTPTAPGVDLIAPGAAVITTALGDGYTPADGTAVAAAHVTGLAALLLAHHDRLRTQVTPRTAERADHLYGLLRTACRPLPGADPRTGAGIADAPTALGIPTSWQPDPYAAVGRAWPEA</sequence>
<proteinExistence type="inferred from homology"/>
<feature type="compositionally biased region" description="Low complexity" evidence="6">
    <location>
        <begin position="1"/>
        <end position="12"/>
    </location>
</feature>
<reference evidence="8" key="2">
    <citation type="submission" date="2020-09" db="EMBL/GenBank/DDBJ databases">
        <authorList>
            <person name="Sun Q."/>
            <person name="Ohkuma M."/>
        </authorList>
    </citation>
    <scope>NUCLEOTIDE SEQUENCE</scope>
    <source>
        <strain evidence="8">JCM 3086</strain>
    </source>
</reference>
<dbReference type="Pfam" id="PF00082">
    <property type="entry name" value="Peptidase_S8"/>
    <property type="match status" value="1"/>
</dbReference>
<dbReference type="InterPro" id="IPR022398">
    <property type="entry name" value="Peptidase_S8_His-AS"/>
</dbReference>
<name>A0A917LBI2_9ACTN</name>
<organism evidence="8 9">
    <name type="scientific">Streptomyces brasiliensis</name>
    <dbReference type="NCBI Taxonomy" id="1954"/>
    <lineage>
        <taxon>Bacteria</taxon>
        <taxon>Bacillati</taxon>
        <taxon>Actinomycetota</taxon>
        <taxon>Actinomycetes</taxon>
        <taxon>Kitasatosporales</taxon>
        <taxon>Streptomycetaceae</taxon>
        <taxon>Streptomyces</taxon>
    </lineage>
</organism>
<feature type="domain" description="Peptidase S8/S53" evidence="7">
    <location>
        <begin position="299"/>
        <end position="538"/>
    </location>
</feature>
<evidence type="ECO:0000256" key="1">
    <source>
        <dbReference type="ARBA" id="ARBA00011073"/>
    </source>
</evidence>
<dbReference type="RefSeq" id="WP_189316107.1">
    <property type="nucleotide sequence ID" value="NZ_BMQA01000050.1"/>
</dbReference>
<protein>
    <recommendedName>
        <fullName evidence="7">Peptidase S8/S53 domain-containing protein</fullName>
    </recommendedName>
</protein>
<evidence type="ECO:0000256" key="2">
    <source>
        <dbReference type="ARBA" id="ARBA00022670"/>
    </source>
</evidence>
<keyword evidence="3" id="KW-0378">Hydrolase</keyword>
<evidence type="ECO:0000259" key="7">
    <source>
        <dbReference type="Pfam" id="PF00082"/>
    </source>
</evidence>
<dbReference type="EMBL" id="BMQA01000050">
    <property type="protein sequence ID" value="GGJ56073.1"/>
    <property type="molecule type" value="Genomic_DNA"/>
</dbReference>
<dbReference type="AlphaFoldDB" id="A0A917LBI2"/>
<feature type="compositionally biased region" description="Low complexity" evidence="6">
    <location>
        <begin position="24"/>
        <end position="34"/>
    </location>
</feature>
<dbReference type="PROSITE" id="PS00136">
    <property type="entry name" value="SUBTILASE_ASP"/>
    <property type="match status" value="1"/>
</dbReference>
<dbReference type="PROSITE" id="PS51892">
    <property type="entry name" value="SUBTILASE"/>
    <property type="match status" value="1"/>
</dbReference>
<keyword evidence="9" id="KW-1185">Reference proteome</keyword>
<dbReference type="InterPro" id="IPR015500">
    <property type="entry name" value="Peptidase_S8_subtilisin-rel"/>
</dbReference>
<evidence type="ECO:0000256" key="5">
    <source>
        <dbReference type="PROSITE-ProRule" id="PRU01240"/>
    </source>
</evidence>
<evidence type="ECO:0000313" key="8">
    <source>
        <dbReference type="EMBL" id="GGJ56073.1"/>
    </source>
</evidence>
<dbReference type="InterPro" id="IPR050131">
    <property type="entry name" value="Peptidase_S8_subtilisin-like"/>
</dbReference>
<dbReference type="PROSITE" id="PS00137">
    <property type="entry name" value="SUBTILASE_HIS"/>
    <property type="match status" value="1"/>
</dbReference>
<dbReference type="InterPro" id="IPR023827">
    <property type="entry name" value="Peptidase_S8_Asp-AS"/>
</dbReference>
<dbReference type="SUPFAM" id="SSF52743">
    <property type="entry name" value="Subtilisin-like"/>
    <property type="match status" value="1"/>
</dbReference>
<evidence type="ECO:0000256" key="3">
    <source>
        <dbReference type="ARBA" id="ARBA00022801"/>
    </source>
</evidence>
<comment type="caution">
    <text evidence="5">Lacks conserved residue(s) required for the propagation of feature annotation.</text>
</comment>
<comment type="similarity">
    <text evidence="1 5">Belongs to the peptidase S8 family.</text>
</comment>
<dbReference type="PRINTS" id="PR00723">
    <property type="entry name" value="SUBTILISIN"/>
</dbReference>
<dbReference type="PANTHER" id="PTHR43806">
    <property type="entry name" value="PEPTIDASE S8"/>
    <property type="match status" value="1"/>
</dbReference>
<dbReference type="InterPro" id="IPR036852">
    <property type="entry name" value="Peptidase_S8/S53_dom_sf"/>
</dbReference>
<dbReference type="GO" id="GO:0004252">
    <property type="term" value="F:serine-type endopeptidase activity"/>
    <property type="evidence" value="ECO:0007669"/>
    <property type="project" value="InterPro"/>
</dbReference>
<comment type="caution">
    <text evidence="8">The sequence shown here is derived from an EMBL/GenBank/DDBJ whole genome shotgun (WGS) entry which is preliminary data.</text>
</comment>
<dbReference type="PANTHER" id="PTHR43806:SF11">
    <property type="entry name" value="CEREVISIN-RELATED"/>
    <property type="match status" value="1"/>
</dbReference>
<accession>A0A917LBI2</accession>
<evidence type="ECO:0000256" key="4">
    <source>
        <dbReference type="ARBA" id="ARBA00022825"/>
    </source>
</evidence>
<feature type="region of interest" description="Disordered" evidence="6">
    <location>
        <begin position="1"/>
        <end position="64"/>
    </location>
</feature>
<dbReference type="Proteomes" id="UP000657574">
    <property type="component" value="Unassembled WGS sequence"/>
</dbReference>
<keyword evidence="4" id="KW-0720">Serine protease</keyword>
<reference evidence="8" key="1">
    <citation type="journal article" date="2014" name="Int. J. Syst. Evol. Microbiol.">
        <title>Complete genome sequence of Corynebacterium casei LMG S-19264T (=DSM 44701T), isolated from a smear-ripened cheese.</title>
        <authorList>
            <consortium name="US DOE Joint Genome Institute (JGI-PGF)"/>
            <person name="Walter F."/>
            <person name="Albersmeier A."/>
            <person name="Kalinowski J."/>
            <person name="Ruckert C."/>
        </authorList>
    </citation>
    <scope>NUCLEOTIDE SEQUENCE</scope>
    <source>
        <strain evidence="8">JCM 3086</strain>
    </source>
</reference>